<comment type="subcellular location">
    <subcellularLocation>
        <location evidence="1">Nucleus</location>
    </subcellularLocation>
</comment>
<proteinExistence type="predicted"/>
<reference evidence="6" key="1">
    <citation type="submission" date="2022-12" db="EMBL/GenBank/DDBJ databases">
        <authorList>
            <person name="Petersen C."/>
        </authorList>
    </citation>
    <scope>NUCLEOTIDE SEQUENCE</scope>
    <source>
        <strain evidence="6">IBT 35675</strain>
    </source>
</reference>
<evidence type="ECO:0000256" key="3">
    <source>
        <dbReference type="ARBA" id="ARBA00022771"/>
    </source>
</evidence>
<keyword evidence="4" id="KW-0862">Zinc</keyword>
<dbReference type="PANTHER" id="PTHR46481">
    <property type="entry name" value="ZINC FINGER BED DOMAIN-CONTAINING PROTEIN 4"/>
    <property type="match status" value="1"/>
</dbReference>
<dbReference type="AlphaFoldDB" id="A0A9W9QPK6"/>
<accession>A0A9W9QPK6</accession>
<dbReference type="SUPFAM" id="SSF53098">
    <property type="entry name" value="Ribonuclease H-like"/>
    <property type="match status" value="1"/>
</dbReference>
<dbReference type="PANTHER" id="PTHR46481:SF10">
    <property type="entry name" value="ZINC FINGER BED DOMAIN-CONTAINING PROTEIN 39"/>
    <property type="match status" value="1"/>
</dbReference>
<evidence type="ECO:0000313" key="6">
    <source>
        <dbReference type="EMBL" id="KAJ5340244.1"/>
    </source>
</evidence>
<dbReference type="InterPro" id="IPR052035">
    <property type="entry name" value="ZnF_BED_domain_contain"/>
</dbReference>
<dbReference type="GO" id="GO:0005634">
    <property type="term" value="C:nucleus"/>
    <property type="evidence" value="ECO:0007669"/>
    <property type="project" value="UniProtKB-SubCell"/>
</dbReference>
<dbReference type="InterPro" id="IPR012337">
    <property type="entry name" value="RNaseH-like_sf"/>
</dbReference>
<sequence length="369" mass="43002">MPKKGNIQQLLNDAFTISWGERRPASNYLYPTDMGAEDPESHHYIEPTLPIPRHQGLYDLLSYARLAPTTPILPSRKAIRERLRDFVTESQQETLQRLPSNAKMSIALDCWTSPSKHAFMAITGYILDQDWEYREVLLGLNQFLILQQHKIIHRVLAVTTDNASNNKTLVTAVKESVKTLQEGIDLTIFQVPCLAHLIYLVRLRLRQRITTLSQLPDDLVRGLAVFINGTPQRKETFLKLQSSNGQRLQLLPIQDVRTRWNSTFLMLRRAKSLHATFGKYCQDYSQPHFALSPEWWRQIDYLLYTLQPFFTFATLVCRTKDSSINLVFRGYDKLFDHLERSMSQLRRKKAHWKQMMLSFLEAAKERPVK</sequence>
<keyword evidence="3" id="KW-0863">Zinc-finger</keyword>
<comment type="caution">
    <text evidence="6">The sequence shown here is derived from an EMBL/GenBank/DDBJ whole genome shotgun (WGS) entry which is preliminary data.</text>
</comment>
<evidence type="ECO:0000256" key="5">
    <source>
        <dbReference type="ARBA" id="ARBA00023242"/>
    </source>
</evidence>
<name>A0A9W9QPK6_PENBR</name>
<gene>
    <name evidence="6" type="ORF">N7541_009368</name>
</gene>
<evidence type="ECO:0000256" key="1">
    <source>
        <dbReference type="ARBA" id="ARBA00004123"/>
    </source>
</evidence>
<evidence type="ECO:0000313" key="7">
    <source>
        <dbReference type="Proteomes" id="UP001148299"/>
    </source>
</evidence>
<dbReference type="GO" id="GO:0008270">
    <property type="term" value="F:zinc ion binding"/>
    <property type="evidence" value="ECO:0007669"/>
    <property type="project" value="UniProtKB-KW"/>
</dbReference>
<dbReference type="EMBL" id="JAPZBR010000008">
    <property type="protein sequence ID" value="KAJ5340244.1"/>
    <property type="molecule type" value="Genomic_DNA"/>
</dbReference>
<evidence type="ECO:0000256" key="4">
    <source>
        <dbReference type="ARBA" id="ARBA00022833"/>
    </source>
</evidence>
<keyword evidence="7" id="KW-1185">Reference proteome</keyword>
<reference evidence="6" key="2">
    <citation type="journal article" date="2023" name="IMA Fungus">
        <title>Comparative genomic study of the Penicillium genus elucidates a diverse pangenome and 15 lateral gene transfer events.</title>
        <authorList>
            <person name="Petersen C."/>
            <person name="Sorensen T."/>
            <person name="Nielsen M.R."/>
            <person name="Sondergaard T.E."/>
            <person name="Sorensen J.L."/>
            <person name="Fitzpatrick D.A."/>
            <person name="Frisvad J.C."/>
            <person name="Nielsen K.L."/>
        </authorList>
    </citation>
    <scope>NUCLEOTIDE SEQUENCE</scope>
    <source>
        <strain evidence="6">IBT 35675</strain>
    </source>
</reference>
<protein>
    <submittedName>
        <fullName evidence="6">Uncharacterized protein</fullName>
    </submittedName>
</protein>
<keyword evidence="2" id="KW-0479">Metal-binding</keyword>
<keyword evidence="5" id="KW-0539">Nucleus</keyword>
<dbReference type="Proteomes" id="UP001148299">
    <property type="component" value="Unassembled WGS sequence"/>
</dbReference>
<evidence type="ECO:0000256" key="2">
    <source>
        <dbReference type="ARBA" id="ARBA00022723"/>
    </source>
</evidence>
<organism evidence="6 7">
    <name type="scientific">Penicillium brevicompactum</name>
    <dbReference type="NCBI Taxonomy" id="5074"/>
    <lineage>
        <taxon>Eukaryota</taxon>
        <taxon>Fungi</taxon>
        <taxon>Dikarya</taxon>
        <taxon>Ascomycota</taxon>
        <taxon>Pezizomycotina</taxon>
        <taxon>Eurotiomycetes</taxon>
        <taxon>Eurotiomycetidae</taxon>
        <taxon>Eurotiales</taxon>
        <taxon>Aspergillaceae</taxon>
        <taxon>Penicillium</taxon>
    </lineage>
</organism>